<comment type="caution">
    <text evidence="1">The sequence shown here is derived from an EMBL/GenBank/DDBJ whole genome shotgun (WGS) entry which is preliminary data.</text>
</comment>
<name>A0A327WM19_LARAB</name>
<dbReference type="Proteomes" id="UP000248790">
    <property type="component" value="Unassembled WGS sequence"/>
</dbReference>
<accession>A0A327WM19</accession>
<dbReference type="RefSeq" id="WP_146624609.1">
    <property type="nucleotide sequence ID" value="NZ_QLMC01000028.1"/>
</dbReference>
<protein>
    <submittedName>
        <fullName evidence="1">Uncharacterized protein</fullName>
    </submittedName>
</protein>
<sequence length="97" mass="11095">MLQLDYVEILYPVEGEQVNYDRLTPVKTIHNIPVQWANIERSAAAHRAELSVVRKMEGIEMKVGFTSKILGPRYSELITKDNIDFCLETVRSMGIVD</sequence>
<proteinExistence type="predicted"/>
<keyword evidence="2" id="KW-1185">Reference proteome</keyword>
<feature type="non-terminal residue" evidence="1">
    <location>
        <position position="97"/>
    </location>
</feature>
<organism evidence="1 2">
    <name type="scientific">Larkinella arboricola</name>
    <dbReference type="NCBI Taxonomy" id="643671"/>
    <lineage>
        <taxon>Bacteria</taxon>
        <taxon>Pseudomonadati</taxon>
        <taxon>Bacteroidota</taxon>
        <taxon>Cytophagia</taxon>
        <taxon>Cytophagales</taxon>
        <taxon>Spirosomataceae</taxon>
        <taxon>Larkinella</taxon>
    </lineage>
</organism>
<evidence type="ECO:0000313" key="2">
    <source>
        <dbReference type="Proteomes" id="UP000248790"/>
    </source>
</evidence>
<reference evidence="1 2" key="1">
    <citation type="submission" date="2018-06" db="EMBL/GenBank/DDBJ databases">
        <title>Genomic Encyclopedia of Archaeal and Bacterial Type Strains, Phase II (KMG-II): from individual species to whole genera.</title>
        <authorList>
            <person name="Goeker M."/>
        </authorList>
    </citation>
    <scope>NUCLEOTIDE SEQUENCE [LARGE SCALE GENOMIC DNA]</scope>
    <source>
        <strain evidence="1 2">DSM 21851</strain>
    </source>
</reference>
<evidence type="ECO:0000313" key="1">
    <source>
        <dbReference type="EMBL" id="RAJ89175.1"/>
    </source>
</evidence>
<dbReference type="EMBL" id="QLMC01000028">
    <property type="protein sequence ID" value="RAJ89175.1"/>
    <property type="molecule type" value="Genomic_DNA"/>
</dbReference>
<gene>
    <name evidence="1" type="ORF">LX87_05706</name>
</gene>
<dbReference type="AlphaFoldDB" id="A0A327WM19"/>